<proteinExistence type="inferred from homology"/>
<evidence type="ECO:0000256" key="3">
    <source>
        <dbReference type="ARBA" id="ARBA00061201"/>
    </source>
</evidence>
<dbReference type="OrthoDB" id="10248897at2759"/>
<keyword evidence="7" id="KW-1185">Reference proteome</keyword>
<dbReference type="FunFam" id="1.10.3560.10:FF:000001">
    <property type="entry name" value="Protein PBDC1 homolog"/>
    <property type="match status" value="1"/>
</dbReference>
<comment type="subcellular location">
    <subcellularLocation>
        <location evidence="1">Cytoplasm</location>
    </subcellularLocation>
</comment>
<dbReference type="PANTHER" id="PTHR13410:SF9">
    <property type="entry name" value="PROTEIN PBDC1"/>
    <property type="match status" value="1"/>
</dbReference>
<evidence type="ECO:0000313" key="7">
    <source>
        <dbReference type="Proteomes" id="UP000016088"/>
    </source>
</evidence>
<dbReference type="eggNOG" id="KOG4093">
    <property type="taxonomic scope" value="Eukaryota"/>
</dbReference>
<dbReference type="InterPro" id="IPR021148">
    <property type="entry name" value="Polysacc_synth_dom"/>
</dbReference>
<name>S9RJ98_SCHOY</name>
<dbReference type="RefSeq" id="XP_013017230.1">
    <property type="nucleotide sequence ID" value="XM_013161776.1"/>
</dbReference>
<dbReference type="EMBL" id="KE503206">
    <property type="protein sequence ID" value="EPX74074.1"/>
    <property type="molecule type" value="Genomic_DNA"/>
</dbReference>
<dbReference type="VEuPathDB" id="FungiDB:SOCG_03288"/>
<dbReference type="InterPro" id="IPR023139">
    <property type="entry name" value="PBDC1-like_dom_sf"/>
</dbReference>
<protein>
    <recommendedName>
        <fullName evidence="4">Protein PBDC1 homolog</fullName>
    </recommendedName>
</protein>
<dbReference type="Pfam" id="PF04669">
    <property type="entry name" value="PBDC1"/>
    <property type="match status" value="1"/>
</dbReference>
<evidence type="ECO:0000313" key="6">
    <source>
        <dbReference type="EMBL" id="EPX74074.1"/>
    </source>
</evidence>
<accession>S9RJ98</accession>
<dbReference type="Gene3D" id="1.10.3560.10">
    <property type="entry name" value="yst0336 like domain"/>
    <property type="match status" value="1"/>
</dbReference>
<reference evidence="6 7" key="1">
    <citation type="journal article" date="2011" name="Science">
        <title>Comparative functional genomics of the fission yeasts.</title>
        <authorList>
            <person name="Rhind N."/>
            <person name="Chen Z."/>
            <person name="Yassour M."/>
            <person name="Thompson D.A."/>
            <person name="Haas B.J."/>
            <person name="Habib N."/>
            <person name="Wapinski I."/>
            <person name="Roy S."/>
            <person name="Lin M.F."/>
            <person name="Heiman D.I."/>
            <person name="Young S.K."/>
            <person name="Furuya K."/>
            <person name="Guo Y."/>
            <person name="Pidoux A."/>
            <person name="Chen H.M."/>
            <person name="Robbertse B."/>
            <person name="Goldberg J.M."/>
            <person name="Aoki K."/>
            <person name="Bayne E.H."/>
            <person name="Berlin A.M."/>
            <person name="Desjardins C.A."/>
            <person name="Dobbs E."/>
            <person name="Dukaj L."/>
            <person name="Fan L."/>
            <person name="FitzGerald M.G."/>
            <person name="French C."/>
            <person name="Gujja S."/>
            <person name="Hansen K."/>
            <person name="Keifenheim D."/>
            <person name="Levin J.Z."/>
            <person name="Mosher R.A."/>
            <person name="Mueller C.A."/>
            <person name="Pfiffner J."/>
            <person name="Priest M."/>
            <person name="Russ C."/>
            <person name="Smialowska A."/>
            <person name="Swoboda P."/>
            <person name="Sykes S.M."/>
            <person name="Vaughn M."/>
            <person name="Vengrova S."/>
            <person name="Yoder R."/>
            <person name="Zeng Q."/>
            <person name="Allshire R."/>
            <person name="Baulcombe D."/>
            <person name="Birren B.W."/>
            <person name="Brown W."/>
            <person name="Ekwall K."/>
            <person name="Kellis M."/>
            <person name="Leatherwood J."/>
            <person name="Levin H."/>
            <person name="Margalit H."/>
            <person name="Martienssen R."/>
            <person name="Nieduszynski C.A."/>
            <person name="Spatafora J.W."/>
            <person name="Friedman N."/>
            <person name="Dalgaard J.Z."/>
            <person name="Baumann P."/>
            <person name="Niki H."/>
            <person name="Regev A."/>
            <person name="Nusbaum C."/>
        </authorList>
    </citation>
    <scope>NUCLEOTIDE SEQUENCE [LARGE SCALE GENOMIC DNA]</scope>
    <source>
        <strain evidence="7">yFS286</strain>
    </source>
</reference>
<dbReference type="GeneID" id="25032260"/>
<dbReference type="HOGENOM" id="CLU_103791_1_0_1"/>
<organism evidence="6 7">
    <name type="scientific">Schizosaccharomyces octosporus (strain yFS286)</name>
    <name type="common">Fission yeast</name>
    <name type="synonym">Octosporomyces octosporus</name>
    <dbReference type="NCBI Taxonomy" id="483514"/>
    <lineage>
        <taxon>Eukaryota</taxon>
        <taxon>Fungi</taxon>
        <taxon>Dikarya</taxon>
        <taxon>Ascomycota</taxon>
        <taxon>Taphrinomycotina</taxon>
        <taxon>Schizosaccharomycetes</taxon>
        <taxon>Schizosaccharomycetales</taxon>
        <taxon>Schizosaccharomycetaceae</taxon>
        <taxon>Schizosaccharomyces</taxon>
    </lineage>
</organism>
<dbReference type="Proteomes" id="UP000016088">
    <property type="component" value="Unassembled WGS sequence"/>
</dbReference>
<feature type="domain" description="Polysaccharide biosynthesis" evidence="5">
    <location>
        <begin position="16"/>
        <end position="144"/>
    </location>
</feature>
<dbReference type="GO" id="GO:0005737">
    <property type="term" value="C:cytoplasm"/>
    <property type="evidence" value="ECO:0007669"/>
    <property type="project" value="UniProtKB-SubCell"/>
</dbReference>
<dbReference type="AlphaFoldDB" id="S9RJ98"/>
<evidence type="ECO:0000256" key="4">
    <source>
        <dbReference type="ARBA" id="ARBA00069779"/>
    </source>
</evidence>
<comment type="similarity">
    <text evidence="3">Belongs to the PBDC1 family.</text>
</comment>
<gene>
    <name evidence="6" type="ORF">SOCG_03288</name>
</gene>
<evidence type="ECO:0000256" key="2">
    <source>
        <dbReference type="ARBA" id="ARBA00022490"/>
    </source>
</evidence>
<evidence type="ECO:0000256" key="1">
    <source>
        <dbReference type="ARBA" id="ARBA00004496"/>
    </source>
</evidence>
<dbReference type="OMA" id="IQFYAFE"/>
<dbReference type="PANTHER" id="PTHR13410">
    <property type="entry name" value="PROTEIN PBDC1"/>
    <property type="match status" value="1"/>
</dbReference>
<sequence>MATNIDAQQAENAAEIEMQFAVKAVEQAQIYWSLLGMRKGSELRLTKYDDEIFEDLKKTFPEFENPKTVEYVNEEEMKSPKGKAAWRPFMMRYQKKIDDYNFGTLLRVRNTDEYEQDTTIFVPRMQFFAFEIARNKYGLNDWVFKK</sequence>
<evidence type="ECO:0000259" key="5">
    <source>
        <dbReference type="Pfam" id="PF04669"/>
    </source>
</evidence>
<keyword evidence="2" id="KW-0963">Cytoplasm</keyword>
<dbReference type="InterPro" id="IPR008476">
    <property type="entry name" value="PBDC1_metazoa/fungi"/>
</dbReference>